<sequence length="72" mass="8167">GGKVDETNESGDTGGRAEETDTHTGRQAERRDTGSRVEIQEAELKKHTHTGRQAGRQRGETQEAEWRYRRQS</sequence>
<feature type="compositionally biased region" description="Basic and acidic residues" evidence="1">
    <location>
        <begin position="57"/>
        <end position="72"/>
    </location>
</feature>
<protein>
    <submittedName>
        <fullName evidence="2">Uncharacterized protein</fullName>
    </submittedName>
</protein>
<evidence type="ECO:0000313" key="2">
    <source>
        <dbReference type="EMBL" id="KAK4304079.1"/>
    </source>
</evidence>
<keyword evidence="3" id="KW-1185">Reference proteome</keyword>
<proteinExistence type="predicted"/>
<organism evidence="2 3">
    <name type="scientific">Petrolisthes manimaculis</name>
    <dbReference type="NCBI Taxonomy" id="1843537"/>
    <lineage>
        <taxon>Eukaryota</taxon>
        <taxon>Metazoa</taxon>
        <taxon>Ecdysozoa</taxon>
        <taxon>Arthropoda</taxon>
        <taxon>Crustacea</taxon>
        <taxon>Multicrustacea</taxon>
        <taxon>Malacostraca</taxon>
        <taxon>Eumalacostraca</taxon>
        <taxon>Eucarida</taxon>
        <taxon>Decapoda</taxon>
        <taxon>Pleocyemata</taxon>
        <taxon>Anomura</taxon>
        <taxon>Galatheoidea</taxon>
        <taxon>Porcellanidae</taxon>
        <taxon>Petrolisthes</taxon>
    </lineage>
</organism>
<gene>
    <name evidence="2" type="ORF">Pmani_023961</name>
</gene>
<comment type="caution">
    <text evidence="2">The sequence shown here is derived from an EMBL/GenBank/DDBJ whole genome shotgun (WGS) entry which is preliminary data.</text>
</comment>
<evidence type="ECO:0000256" key="1">
    <source>
        <dbReference type="SAM" id="MobiDB-lite"/>
    </source>
</evidence>
<name>A0AAE1PAR6_9EUCA</name>
<feature type="compositionally biased region" description="Basic and acidic residues" evidence="1">
    <location>
        <begin position="15"/>
        <end position="45"/>
    </location>
</feature>
<feature type="region of interest" description="Disordered" evidence="1">
    <location>
        <begin position="1"/>
        <end position="72"/>
    </location>
</feature>
<dbReference type="AlphaFoldDB" id="A0AAE1PAR6"/>
<reference evidence="2" key="1">
    <citation type="submission" date="2023-11" db="EMBL/GenBank/DDBJ databases">
        <title>Genome assemblies of two species of porcelain crab, Petrolisthes cinctipes and Petrolisthes manimaculis (Anomura: Porcellanidae).</title>
        <authorList>
            <person name="Angst P."/>
        </authorList>
    </citation>
    <scope>NUCLEOTIDE SEQUENCE</scope>
    <source>
        <strain evidence="2">PB745_02</strain>
        <tissue evidence="2">Gill</tissue>
    </source>
</reference>
<accession>A0AAE1PAR6</accession>
<dbReference type="EMBL" id="JAWZYT010002485">
    <property type="protein sequence ID" value="KAK4304079.1"/>
    <property type="molecule type" value="Genomic_DNA"/>
</dbReference>
<feature type="non-terminal residue" evidence="2">
    <location>
        <position position="1"/>
    </location>
</feature>
<evidence type="ECO:0000313" key="3">
    <source>
        <dbReference type="Proteomes" id="UP001292094"/>
    </source>
</evidence>
<dbReference type="Proteomes" id="UP001292094">
    <property type="component" value="Unassembled WGS sequence"/>
</dbReference>